<dbReference type="EMBL" id="CALNXI010000304">
    <property type="protein sequence ID" value="CAH3024441.1"/>
    <property type="molecule type" value="Genomic_DNA"/>
</dbReference>
<accession>A0ABN8M852</accession>
<dbReference type="Proteomes" id="UP001159427">
    <property type="component" value="Unassembled WGS sequence"/>
</dbReference>
<protein>
    <submittedName>
        <fullName evidence="1">Uncharacterized protein</fullName>
    </submittedName>
</protein>
<feature type="non-terminal residue" evidence="1">
    <location>
        <position position="1"/>
    </location>
</feature>
<evidence type="ECO:0000313" key="3">
    <source>
        <dbReference type="Proteomes" id="UP001159427"/>
    </source>
</evidence>
<gene>
    <name evidence="1" type="ORF">PEVE_00022910</name>
    <name evidence="2" type="ORF">PEVE_00022912</name>
</gene>
<organism evidence="1 3">
    <name type="scientific">Porites evermanni</name>
    <dbReference type="NCBI Taxonomy" id="104178"/>
    <lineage>
        <taxon>Eukaryota</taxon>
        <taxon>Metazoa</taxon>
        <taxon>Cnidaria</taxon>
        <taxon>Anthozoa</taxon>
        <taxon>Hexacorallia</taxon>
        <taxon>Scleractinia</taxon>
        <taxon>Fungiina</taxon>
        <taxon>Poritidae</taxon>
        <taxon>Porites</taxon>
    </lineage>
</organism>
<dbReference type="EMBL" id="CALNXI010000304">
    <property type="protein sequence ID" value="CAH3024439.1"/>
    <property type="molecule type" value="Genomic_DNA"/>
</dbReference>
<name>A0ABN8M852_9CNID</name>
<evidence type="ECO:0000313" key="2">
    <source>
        <dbReference type="EMBL" id="CAH3024441.1"/>
    </source>
</evidence>
<reference evidence="1 3" key="1">
    <citation type="submission" date="2022-05" db="EMBL/GenBank/DDBJ databases">
        <authorList>
            <consortium name="Genoscope - CEA"/>
            <person name="William W."/>
        </authorList>
    </citation>
    <scope>NUCLEOTIDE SEQUENCE [LARGE SCALE GENOMIC DNA]</scope>
</reference>
<proteinExistence type="predicted"/>
<evidence type="ECO:0000313" key="1">
    <source>
        <dbReference type="EMBL" id="CAH3024439.1"/>
    </source>
</evidence>
<sequence>GGVRGYVPRFCRQSCARSFPVAGYRPISSHISCKAQEIKRVCLELGGLSKAQKIRGKGVTRLRASSPSWEYREK</sequence>
<keyword evidence="3" id="KW-1185">Reference proteome</keyword>
<comment type="caution">
    <text evidence="1">The sequence shown here is derived from an EMBL/GenBank/DDBJ whole genome shotgun (WGS) entry which is preliminary data.</text>
</comment>